<dbReference type="Pfam" id="PF04240">
    <property type="entry name" value="Caroten_synth"/>
    <property type="match status" value="1"/>
</dbReference>
<protein>
    <submittedName>
        <fullName evidence="2">Carotenoid biosynthesis protein</fullName>
    </submittedName>
</protein>
<feature type="transmembrane region" description="Helical" evidence="1">
    <location>
        <begin position="12"/>
        <end position="30"/>
    </location>
</feature>
<dbReference type="RefSeq" id="WP_341415674.1">
    <property type="nucleotide sequence ID" value="NZ_JBBPCC010000006.1"/>
</dbReference>
<feature type="transmembrane region" description="Helical" evidence="1">
    <location>
        <begin position="236"/>
        <end position="257"/>
    </location>
</feature>
<keyword evidence="1" id="KW-0812">Transmembrane</keyword>
<dbReference type="InterPro" id="IPR007354">
    <property type="entry name" value="CruF-like"/>
</dbReference>
<dbReference type="Proteomes" id="UP001469365">
    <property type="component" value="Unassembled WGS sequence"/>
</dbReference>
<organism evidence="2 3">
    <name type="scientific">Paenibacillus filicis</name>
    <dbReference type="NCBI Taxonomy" id="669464"/>
    <lineage>
        <taxon>Bacteria</taxon>
        <taxon>Bacillati</taxon>
        <taxon>Bacillota</taxon>
        <taxon>Bacilli</taxon>
        <taxon>Bacillales</taxon>
        <taxon>Paenibacillaceae</taxon>
        <taxon>Paenibacillus</taxon>
    </lineage>
</organism>
<gene>
    <name evidence="2" type="ORF">WMW72_11835</name>
</gene>
<evidence type="ECO:0000256" key="1">
    <source>
        <dbReference type="SAM" id="Phobius"/>
    </source>
</evidence>
<dbReference type="EMBL" id="JBBPCC010000006">
    <property type="protein sequence ID" value="MEK8128596.1"/>
    <property type="molecule type" value="Genomic_DNA"/>
</dbReference>
<evidence type="ECO:0000313" key="2">
    <source>
        <dbReference type="EMBL" id="MEK8128596.1"/>
    </source>
</evidence>
<feature type="transmembrane region" description="Helical" evidence="1">
    <location>
        <begin position="263"/>
        <end position="280"/>
    </location>
</feature>
<name>A0ABU9DK31_9BACL</name>
<keyword evidence="1" id="KW-1133">Transmembrane helix</keyword>
<feature type="transmembrane region" description="Helical" evidence="1">
    <location>
        <begin position="100"/>
        <end position="121"/>
    </location>
</feature>
<keyword evidence="1" id="KW-0472">Membrane</keyword>
<sequence>MVNKWLFPMSLLYLLWFTLSYILIGSGWLPTWHTEISRLLLILGGATALAWYTRKFGARQALLLFVICSSLSYVAEWLGVHTGQWIGTQEEGPSFAPLVFGVPLAVPFAWCMLLIIAKALAPIEAAQEARKGLTLSQKLSTGLPQLKRERRVRKRRSFWLPAIWTASMIASMELLLKPSAVQPTYGTQTAESSTWSPMLHQLPLGNYVGWWFTALLIISIINYLHDEYIEQSPVFAFSQLFVPLMLLLTLESLFLTLAIRSGLWWAVLLNLSLLAILFALRRSNAPT</sequence>
<reference evidence="2 3" key="1">
    <citation type="submission" date="2024-04" db="EMBL/GenBank/DDBJ databases">
        <title>draft genome sequnece of Paenibacillus filicis.</title>
        <authorList>
            <person name="Kim D.-U."/>
        </authorList>
    </citation>
    <scope>NUCLEOTIDE SEQUENCE [LARGE SCALE GENOMIC DNA]</scope>
    <source>
        <strain evidence="2 3">KACC14197</strain>
    </source>
</reference>
<feature type="transmembrane region" description="Helical" evidence="1">
    <location>
        <begin position="36"/>
        <end position="54"/>
    </location>
</feature>
<feature type="transmembrane region" description="Helical" evidence="1">
    <location>
        <begin position="61"/>
        <end position="80"/>
    </location>
</feature>
<keyword evidence="3" id="KW-1185">Reference proteome</keyword>
<feature type="transmembrane region" description="Helical" evidence="1">
    <location>
        <begin position="157"/>
        <end position="176"/>
    </location>
</feature>
<comment type="caution">
    <text evidence="2">The sequence shown here is derived from an EMBL/GenBank/DDBJ whole genome shotgun (WGS) entry which is preliminary data.</text>
</comment>
<feature type="transmembrane region" description="Helical" evidence="1">
    <location>
        <begin position="207"/>
        <end position="224"/>
    </location>
</feature>
<evidence type="ECO:0000313" key="3">
    <source>
        <dbReference type="Proteomes" id="UP001469365"/>
    </source>
</evidence>
<dbReference type="PANTHER" id="PTHR39419">
    <property type="entry name" value="SLL0814 PROTEIN"/>
    <property type="match status" value="1"/>
</dbReference>
<accession>A0ABU9DK31</accession>
<dbReference type="PANTHER" id="PTHR39419:SF1">
    <property type="entry name" value="SLL0814 PROTEIN"/>
    <property type="match status" value="1"/>
</dbReference>
<proteinExistence type="predicted"/>